<evidence type="ECO:0000313" key="2">
    <source>
        <dbReference type="Proteomes" id="UP000887116"/>
    </source>
</evidence>
<dbReference type="EMBL" id="BMAO01036027">
    <property type="protein sequence ID" value="GFR07560.1"/>
    <property type="molecule type" value="Genomic_DNA"/>
</dbReference>
<accession>A0A8X6IMI0</accession>
<comment type="caution">
    <text evidence="1">The sequence shown here is derived from an EMBL/GenBank/DDBJ whole genome shotgun (WGS) entry which is preliminary data.</text>
</comment>
<gene>
    <name evidence="1" type="ORF">TNCT_473541</name>
</gene>
<reference evidence="1" key="1">
    <citation type="submission" date="2020-07" db="EMBL/GenBank/DDBJ databases">
        <title>Multicomponent nature underlies the extraordinary mechanical properties of spider dragline silk.</title>
        <authorList>
            <person name="Kono N."/>
            <person name="Nakamura H."/>
            <person name="Mori M."/>
            <person name="Yoshida Y."/>
            <person name="Ohtoshi R."/>
            <person name="Malay A.D."/>
            <person name="Moran D.A.P."/>
            <person name="Tomita M."/>
            <person name="Numata K."/>
            <person name="Arakawa K."/>
        </authorList>
    </citation>
    <scope>NUCLEOTIDE SEQUENCE</scope>
</reference>
<dbReference type="AlphaFoldDB" id="A0A8X6IMI0"/>
<protein>
    <submittedName>
        <fullName evidence="1">Uncharacterized protein</fullName>
    </submittedName>
</protein>
<organism evidence="1 2">
    <name type="scientific">Trichonephila clavata</name>
    <name type="common">Joro spider</name>
    <name type="synonym">Nephila clavata</name>
    <dbReference type="NCBI Taxonomy" id="2740835"/>
    <lineage>
        <taxon>Eukaryota</taxon>
        <taxon>Metazoa</taxon>
        <taxon>Ecdysozoa</taxon>
        <taxon>Arthropoda</taxon>
        <taxon>Chelicerata</taxon>
        <taxon>Arachnida</taxon>
        <taxon>Araneae</taxon>
        <taxon>Araneomorphae</taxon>
        <taxon>Entelegynae</taxon>
        <taxon>Araneoidea</taxon>
        <taxon>Nephilidae</taxon>
        <taxon>Trichonephila</taxon>
    </lineage>
</organism>
<keyword evidence="2" id="KW-1185">Reference proteome</keyword>
<name>A0A8X6IMI0_TRICU</name>
<evidence type="ECO:0000313" key="1">
    <source>
        <dbReference type="EMBL" id="GFR07560.1"/>
    </source>
</evidence>
<proteinExistence type="predicted"/>
<sequence>MIKSTKYNFYDDNGKKCIIVNDDFEEEKEVKDLFDSEWSSSSTNPNFKMESYNDTFHFKPISMDASTVNMDASPVKSTDENDIIVKDDFEVDDKELNDIFISNSVSTSNNPNFETGYYNVAFHFTPTPSVTSLDTPTDGNVNENTFNSSQRKNVFKKIKSFFKKVVTHKRNGFS</sequence>
<dbReference type="Proteomes" id="UP000887116">
    <property type="component" value="Unassembled WGS sequence"/>
</dbReference>